<feature type="domain" description="BEACH-type PH" evidence="6">
    <location>
        <begin position="2585"/>
        <end position="2700"/>
    </location>
</feature>
<dbReference type="SMART" id="SM00320">
    <property type="entry name" value="WD40"/>
    <property type="match status" value="3"/>
</dbReference>
<dbReference type="InParanoid" id="A0A078AT06"/>
<feature type="region of interest" description="Disordered" evidence="4">
    <location>
        <begin position="1202"/>
        <end position="1222"/>
    </location>
</feature>
<name>A0A078AT06_STYLE</name>
<dbReference type="PROSITE" id="PS51783">
    <property type="entry name" value="PH_BEACH"/>
    <property type="match status" value="1"/>
</dbReference>
<dbReference type="PROSITE" id="PS50082">
    <property type="entry name" value="WD_REPEATS_2"/>
    <property type="match status" value="1"/>
</dbReference>
<evidence type="ECO:0000256" key="1">
    <source>
        <dbReference type="ARBA" id="ARBA00022574"/>
    </source>
</evidence>
<dbReference type="EMBL" id="CCKQ01013888">
    <property type="protein sequence ID" value="CDW85595.1"/>
    <property type="molecule type" value="Genomic_DNA"/>
</dbReference>
<dbReference type="InterPro" id="IPR050865">
    <property type="entry name" value="BEACH_Domain"/>
</dbReference>
<feature type="compositionally biased region" description="Low complexity" evidence="4">
    <location>
        <begin position="3415"/>
        <end position="3444"/>
    </location>
</feature>
<dbReference type="PANTHER" id="PTHR13743">
    <property type="entry name" value="BEIGE/BEACH-RELATED"/>
    <property type="match status" value="1"/>
</dbReference>
<feature type="region of interest" description="Disordered" evidence="4">
    <location>
        <begin position="3404"/>
        <end position="3444"/>
    </location>
</feature>
<feature type="compositionally biased region" description="Polar residues" evidence="4">
    <location>
        <begin position="1680"/>
        <end position="1691"/>
    </location>
</feature>
<evidence type="ECO:0000313" key="8">
    <source>
        <dbReference type="Proteomes" id="UP000039865"/>
    </source>
</evidence>
<feature type="region of interest" description="Disordered" evidence="4">
    <location>
        <begin position="52"/>
        <end position="78"/>
    </location>
</feature>
<feature type="compositionally biased region" description="Polar residues" evidence="4">
    <location>
        <begin position="1080"/>
        <end position="1093"/>
    </location>
</feature>
<dbReference type="InterPro" id="IPR015943">
    <property type="entry name" value="WD40/YVTN_repeat-like_dom_sf"/>
</dbReference>
<feature type="domain" description="BEACH" evidence="5">
    <location>
        <begin position="2716"/>
        <end position="3025"/>
    </location>
</feature>
<keyword evidence="2" id="KW-0677">Repeat</keyword>
<protein>
    <submittedName>
        <fullName evidence="7">Beach domain-containing protein</fullName>
    </submittedName>
</protein>
<feature type="compositionally biased region" description="Polar residues" evidence="4">
    <location>
        <begin position="3490"/>
        <end position="3515"/>
    </location>
</feature>
<feature type="compositionally biased region" description="Low complexity" evidence="4">
    <location>
        <begin position="2115"/>
        <end position="2128"/>
    </location>
</feature>
<dbReference type="SUPFAM" id="SSF81837">
    <property type="entry name" value="BEACH domain"/>
    <property type="match status" value="1"/>
</dbReference>
<evidence type="ECO:0000313" key="7">
    <source>
        <dbReference type="EMBL" id="CDW85595.1"/>
    </source>
</evidence>
<dbReference type="InterPro" id="IPR046851">
    <property type="entry name" value="NBCH_WD40"/>
</dbReference>
<dbReference type="SUPFAM" id="SSF50729">
    <property type="entry name" value="PH domain-like"/>
    <property type="match status" value="1"/>
</dbReference>
<feature type="region of interest" description="Disordered" evidence="4">
    <location>
        <begin position="2079"/>
        <end position="2129"/>
    </location>
</feature>
<sequence>MKNNPNQLDIQTSILPPAYQSSEEIEEIMLQELESIFDKPCLIPVIASQEQQKSQNSSQNSNMQQQQTQPSVSQQQQTNYPTSFKVGYDKDYTNTFLITNPQAIFKVFSKDQFLQLAESSQCILIDRLDDILQKCSHNSLVLTDHIVLTNVTRLNQLHIDQMMKLARENKESDNQLQLDPQTSQRQSHSKQFIPEHDILLLSVQLCLKLSTTNKNSSKKLLNLIRKLTYGKRFLRCHLEYVYQYLKIRCSKLSRKSKTQSALSKLDTALRILTNMFEQRFEVGPSNYFYFSGFLSGIQVISKTIQSAEFIKDKEDLNVTLMKENYSIESLAKTTVHQVNQIKNRQPILAVESNGILIGEFLPKKWYFLATEHERPSFTRPQFTAIINDKQVVNLPLDYPKIDKNAKISMISICKNFVGQLSTFMIFKEPVNNSKKLIQVKQYLSLIIVYQMYHNYEFGIFNNSQMIVNPYNKNSSSSGTSLNSDIFDQKFIDKMLILYNPDRTSNKTIYDCVEMRDAELMINSGVCVTGPKSKLFYSGGLASFLPLLDIMRAISIYHSPNMSPLNDLDSTFNNFLKLINAVIASKSYSMFEQEQPTPFFNILFHLLNKLPANAVNNNTIQLLAEIRFQIGDSKLQEQFFRNLMQSSDYWLNTENLDVINEFWLFVKAIYSQNPIQYNRLFSIQNLIDLMVKISDIKDAGHCCEYHKTTYMMFYQGQIQSLHQNYQGRSSQLGGIVKREHSTSNIKEDKKLGQGNTSITPKNQSRAIEFREDNQKVNNTHQIDKYLAPIAGVLEGVLTTGGNEVLDQIQNIAKSLTVKSSPCFHLQMLKLLKVLLLDSREGDSQHCASPGDFAAQFLKANGLQILLYLCSNSSFDVKAMCVKLIDVLSSHTSLIKMSIDPDVLTYLCNIVLPRQMMEMANIREKSQIFKNIILGNDKMLRSVDKFESSNPNQYEMMDDENSGKEDENTAQVIDDSLEQLIMPPQKKQKKFGLGLFIEDDDDENSSNQIIKQADINLEVKYKSQPQKSLNVLAKPNEVQKAKQQSNDDYNMDDDLLPGTRPPPPAPKGSRGKMTMAFDFDSPESQPSQQDNSKQKFNQTSKAYIFGKQKTIAEVNEDEDDEEMEDIEALEQSDDMLQNFGILGFKSKDQKKESKKQFMNTQKLPQLKATNKTQTMTSSFQGEKRMNTKLLELTLDGQENEDQFDNFTSNQTNRNTFTGPSGDYKNRGAIQFAEYDNNDDSQIVGGRARKKSSTTFANENVMSKSNLRQPKSFNFGFQDSDGDNEDQEEEKKSEDSVLVDKVEEVEDLDQIASLYNQKGDEDDVYFESDFFKEKRIKETDLIDPDSFIIGGQKKGSSVVVQSQNTAGSVHHRGRSNIPAPLLNINDDDEDVLMIVPQRKNKIVGGTTGATSDTVMEESLSVERDNQIQQSQNQNQQQQPKSKKAVISFKKNARLFTNQNNKLNIDTDAINDLFTYGGENGQVKMSEDQEIINFEAEIEELASMCIAAMNRKTPNDPIKYENKNLQPTFESKYLGGGERQEEQAKTKDNKKGTGNMLQNPRSQFMTPQSVRGIKKIEFQMSHDEKQAALEGSRDRINLGSSLGSAGLSTSKAFGMKQGMFSNNTIQEELSPQSQSKSSTSINEIKFKKNQSIISQEAQAKNEKVKQLNSAIQKDKGDKKSQQKPTQHQSFNQTQPNLNFLSQLSQSIKEHEYKKKRSSDELILSHDGFRLDQSSNQNEDDNLFKDLVSQSDQNKGNDEYTLELENLYTSCLEWIISRAPSSLYENIVIDEVDKIGYQPAIQLLMILVTYSNNIIRQRALNDLEMLAKWDSNNGTQIMVHPQFHSWLLELLMPFQDLTSKYQNLQGTSLAVYDIGCKLHTLLLRNACTNSEEEAYKKINFLVRWPMIVQMQVNQGIKDRNERDIEIANKLVRVLLTQLISGLREDTSRLKPLIGKNLPTWQNLLYIISLVEELVFGSHNKTIHSDNIEQFRDVNVSLFKWIQKDYLLHYYGSNEKNLWAEWDLMEQIFQVIDSIYPEWIFKNEKNQHLRIEDIIFNTLEKCSADEFNSLVDILMHEGSPYKNQVNNSSQQVYQPPKQQQSKGKGLLRGVLGGGKSHHQDNSQQNQADQTPQNQVLNSQSENSFMKSLLNLMCITLTQADTKAQVQLWLDRLEKFVKFIIILSESWRSRLVSTIYNNYQRKFSEAITFAFTFIFHEIHHTPIQTTRSNQNLLGTLSQYSMTSNNSSPKDQKFNKQYAQCLKNLMIYFINVIEYQKMKYTPSQLESHITACRNIFTNYLIKNYQGGQEYLINMRDISRIKQSDYDDFPECFYMEDWKVTFFNNESIKRVVKKQMNQQALLHFIQKRRNYSVHYIEAQNSNDKTKDEILKRMQLETIEVIGQLSAEEFERKNKVALMNDNFIREQGHHWSKVKHSVFGSRGIWRFSLENDYSYLMLNMYRTEDGIRPYQYERHRNGFEFQEQEGDLERKIFTLVDSDPSIDFFEIDKNKLIQSKQHLLENKVRSNNKVQVNSSDDEEEDEKLEDEEEIGIQYTESEQTPIITFFSRTLTTREKISLKKQYINHLKEHIYTFRSKTKEIITDMRCSILKPFYQRPGSITLTSHDILFFDDLFTPANLLQEKDNIFFFKYQKKNDDLLYKIIPLHNLKEIQRRRFLGRKTGLEIFLMSNKSILLNFSSVDERDKFATKIIRQRNSKSYNLKYYDTLEPKRILKKRELTDKWMQWKISNFEYIMQLNILSGRSYNDLSQYPVFPWILTDFTSQNTPDISAASMITNQPAGVVPPPQGFRDLNKNMQLLGTAERQAEFKRKYDDQDSFASSKEKFHCGSHYSNPGIVLHYMSRLSPYIDALVELHGKNLDTPDRGFHSVQESLESALKDHADVRELIPEFYYCPEMFENHNQIKFGIKQDGNIVDSVKLPAWCNNDPYLFVIFLREAFESNYVSQNLSSWIDYIFGFKQRDGEAEKSLNLFAHITYEDGIDIDSITDQLMKQSYQEQIYNYGQTPAQLFQKNKHPQRIPRNQAIKYNCVVDNQSKIKVYKPVVQQPHKSNQGGQNQATPILLSQEAILKAKFADDQQIIGLSKDGTVTYFFWLSKAHELNPNTPFTCCEDKKRKFDNRQKQNGFEVYDRSIKKFDFPLQILHSQKCIMRGGFWDGKIAICPIEGVSQEQASILHAHQSTVTAITATQNEKIVITGSKSGDVIVWNYIGGSNNPSNESNWQLRQHICDHEGIISTIHINEEMKIYLTCSFDGSANIYNLWNDKFIKRILHPKLAPIHSGILSQTPLPVCCFFSREDHQWYSFTLNGHLLEKQREECSHIISPQVIKDSHFMEKLVYGTEKGYLIFRQLPLLRQFKKQQVSTQYPVLSIIVSPERRFLLVGCGDGGLNVVTEPFQISQSQPSMQHSNITSHHSATQSNTQTSSQYNQTTSSQGQNNQTLMNQTLGSSYISMTQSSIVSQPLVIQGGQNQNQQQLQQQQAKNQQMFGNLQQQMPNYHSQGSNQQASSLQPHHQYRE</sequence>
<dbReference type="PROSITE" id="PS50294">
    <property type="entry name" value="WD_REPEATS_REGION"/>
    <property type="match status" value="1"/>
</dbReference>
<evidence type="ECO:0000259" key="6">
    <source>
        <dbReference type="PROSITE" id="PS51783"/>
    </source>
</evidence>
<evidence type="ECO:0000259" key="5">
    <source>
        <dbReference type="PROSITE" id="PS50197"/>
    </source>
</evidence>
<feature type="region of interest" description="Disordered" evidence="4">
    <location>
        <begin position="1414"/>
        <end position="1440"/>
    </location>
</feature>
<dbReference type="PROSITE" id="PS50197">
    <property type="entry name" value="BEACH"/>
    <property type="match status" value="1"/>
</dbReference>
<dbReference type="InterPro" id="IPR036372">
    <property type="entry name" value="BEACH_dom_sf"/>
</dbReference>
<evidence type="ECO:0000256" key="4">
    <source>
        <dbReference type="SAM" id="MobiDB-lite"/>
    </source>
</evidence>
<feature type="compositionally biased region" description="Polar residues" evidence="4">
    <location>
        <begin position="1551"/>
        <end position="1563"/>
    </location>
</feature>
<dbReference type="Gene3D" id="1.10.1540.10">
    <property type="entry name" value="BEACH domain"/>
    <property type="match status" value="1"/>
</dbReference>
<feature type="compositionally biased region" description="Acidic residues" evidence="4">
    <location>
        <begin position="2525"/>
        <end position="2537"/>
    </location>
</feature>
<dbReference type="InterPro" id="IPR011993">
    <property type="entry name" value="PH-like_dom_sf"/>
</dbReference>
<dbReference type="Gene3D" id="2.30.29.30">
    <property type="entry name" value="Pleckstrin-homology domain (PH domain)/Phosphotyrosine-binding domain (PTB)"/>
    <property type="match status" value="1"/>
</dbReference>
<dbReference type="Proteomes" id="UP000039865">
    <property type="component" value="Unassembled WGS sequence"/>
</dbReference>
<dbReference type="InterPro" id="IPR036322">
    <property type="entry name" value="WD40_repeat_dom_sf"/>
</dbReference>
<feature type="repeat" description="WD" evidence="3">
    <location>
        <begin position="3181"/>
        <end position="3213"/>
    </location>
</feature>
<feature type="compositionally biased region" description="Low complexity" evidence="4">
    <location>
        <begin position="2079"/>
        <end position="2103"/>
    </location>
</feature>
<gene>
    <name evidence="7" type="primary">Contig9826.g10514</name>
    <name evidence="7" type="ORF">STYLEM_14677</name>
</gene>
<feature type="region of interest" description="Disordered" evidence="4">
    <location>
        <begin position="3484"/>
        <end position="3521"/>
    </location>
</feature>
<feature type="compositionally biased region" description="Polar residues" evidence="4">
    <location>
        <begin position="3404"/>
        <end position="3414"/>
    </location>
</feature>
<feature type="region of interest" description="Disordered" evidence="4">
    <location>
        <begin position="2517"/>
        <end position="2537"/>
    </location>
</feature>
<dbReference type="PANTHER" id="PTHR13743:SF112">
    <property type="entry name" value="BEACH DOMAIN-CONTAINING PROTEIN"/>
    <property type="match status" value="1"/>
</dbReference>
<reference evidence="7 8" key="1">
    <citation type="submission" date="2014-06" db="EMBL/GenBank/DDBJ databases">
        <authorList>
            <person name="Swart Estienne"/>
        </authorList>
    </citation>
    <scope>NUCLEOTIDE SEQUENCE [LARGE SCALE GENOMIC DNA]</scope>
    <source>
        <strain evidence="7 8">130c</strain>
    </source>
</reference>
<feature type="compositionally biased region" description="Low complexity" evidence="4">
    <location>
        <begin position="1423"/>
        <end position="1435"/>
    </location>
</feature>
<dbReference type="Pfam" id="PF20426">
    <property type="entry name" value="NBCH_WD40"/>
    <property type="match status" value="1"/>
</dbReference>
<dbReference type="SUPFAM" id="SSF50978">
    <property type="entry name" value="WD40 repeat-like"/>
    <property type="match status" value="1"/>
</dbReference>
<dbReference type="InterPro" id="IPR000409">
    <property type="entry name" value="BEACH_dom"/>
</dbReference>
<dbReference type="Pfam" id="PF02138">
    <property type="entry name" value="Beach"/>
    <property type="match status" value="1"/>
</dbReference>
<feature type="region of interest" description="Disordered" evidence="4">
    <location>
        <begin position="1260"/>
        <end position="1292"/>
    </location>
</feature>
<feature type="compositionally biased region" description="Polar residues" evidence="4">
    <location>
        <begin position="1202"/>
        <end position="1216"/>
    </location>
</feature>
<dbReference type="OrthoDB" id="313252at2759"/>
<feature type="region of interest" description="Disordered" evidence="4">
    <location>
        <begin position="1653"/>
        <end position="1691"/>
    </location>
</feature>
<accession>A0A078AT06</accession>
<dbReference type="Pfam" id="PF14844">
    <property type="entry name" value="PH_BEACH"/>
    <property type="match status" value="1"/>
</dbReference>
<feature type="region of interest" description="Disordered" evidence="4">
    <location>
        <begin position="946"/>
        <end position="966"/>
    </location>
</feature>
<dbReference type="InterPro" id="IPR001680">
    <property type="entry name" value="WD40_rpt"/>
</dbReference>
<feature type="region of interest" description="Disordered" evidence="4">
    <location>
        <begin position="1026"/>
        <end position="1093"/>
    </location>
</feature>
<keyword evidence="8" id="KW-1185">Reference proteome</keyword>
<feature type="compositionally biased region" description="Polar residues" evidence="4">
    <location>
        <begin position="1260"/>
        <end position="1274"/>
    </location>
</feature>
<proteinExistence type="predicted"/>
<feature type="compositionally biased region" description="Low complexity" evidence="4">
    <location>
        <begin position="52"/>
        <end position="77"/>
    </location>
</feature>
<organism evidence="7 8">
    <name type="scientific">Stylonychia lemnae</name>
    <name type="common">Ciliate</name>
    <dbReference type="NCBI Taxonomy" id="5949"/>
    <lineage>
        <taxon>Eukaryota</taxon>
        <taxon>Sar</taxon>
        <taxon>Alveolata</taxon>
        <taxon>Ciliophora</taxon>
        <taxon>Intramacronucleata</taxon>
        <taxon>Spirotrichea</taxon>
        <taxon>Stichotrichia</taxon>
        <taxon>Sporadotrichida</taxon>
        <taxon>Oxytrichidae</taxon>
        <taxon>Stylonychinae</taxon>
        <taxon>Stylonychia</taxon>
    </lineage>
</organism>
<dbReference type="SMART" id="SM01026">
    <property type="entry name" value="Beach"/>
    <property type="match status" value="1"/>
</dbReference>
<feature type="region of interest" description="Disordered" evidence="4">
    <location>
        <begin position="1525"/>
        <end position="1563"/>
    </location>
</feature>
<evidence type="ECO:0000256" key="3">
    <source>
        <dbReference type="PROSITE-ProRule" id="PRU00221"/>
    </source>
</evidence>
<evidence type="ECO:0000256" key="2">
    <source>
        <dbReference type="ARBA" id="ARBA00022737"/>
    </source>
</evidence>
<keyword evidence="1 3" id="KW-0853">WD repeat</keyword>
<dbReference type="InterPro" id="IPR023362">
    <property type="entry name" value="PH-BEACH_dom"/>
</dbReference>
<dbReference type="CDD" id="cd06071">
    <property type="entry name" value="Beach"/>
    <property type="match status" value="1"/>
</dbReference>
<dbReference type="Gene3D" id="2.130.10.10">
    <property type="entry name" value="YVTN repeat-like/Quinoprotein amine dehydrogenase"/>
    <property type="match status" value="1"/>
</dbReference>
<feature type="compositionally biased region" description="Basic and acidic residues" evidence="4">
    <location>
        <begin position="1534"/>
        <end position="1547"/>
    </location>
</feature>